<dbReference type="EMBL" id="LR215974">
    <property type="protein sequence ID" value="VFB04366.1"/>
    <property type="molecule type" value="Genomic_DNA"/>
</dbReference>
<gene>
    <name evidence="1" type="ORF">NCTC12078_02391</name>
</gene>
<dbReference type="KEGG" id="ctai:NCTC12078_02391"/>
<proteinExistence type="predicted"/>
<accession>A0A4U8WF91</accession>
<dbReference type="AlphaFoldDB" id="A0A4U8WF91"/>
<name>A0A4U8WF91_9FLAO</name>
<reference evidence="1 2" key="1">
    <citation type="submission" date="2019-02" db="EMBL/GenBank/DDBJ databases">
        <authorList>
            <consortium name="Pathogen Informatics"/>
        </authorList>
    </citation>
    <scope>NUCLEOTIDE SEQUENCE [LARGE SCALE GENOMIC DNA]</scope>
    <source>
        <strain evidence="1 2">3012STDY6944375</strain>
    </source>
</reference>
<evidence type="ECO:0000313" key="2">
    <source>
        <dbReference type="Proteomes" id="UP000290013"/>
    </source>
</evidence>
<evidence type="ECO:0000313" key="1">
    <source>
        <dbReference type="EMBL" id="VFB04366.1"/>
    </source>
</evidence>
<sequence length="200" mass="23738">MNKLYYLLFFLLSFTLSAQLKEIRDLKIIEKRFDSILVVYQKKAKDSLSYLKKKERNDIMVLEESKIYERKKIKERLQLKKIKAKELEIDNLKLPNKFDKCNMNVDFQMPNLLSKTKYKPTISKNKEESKSGDNKSISSSVIFQVTYDGYIRNVNAIGENADFNTELELTLYKLERWTPRCLNGFTKTEKYRLPVTMNFN</sequence>
<organism evidence="1 2">
    <name type="scientific">Chryseobacterium taihuense</name>
    <dbReference type="NCBI Taxonomy" id="1141221"/>
    <lineage>
        <taxon>Bacteria</taxon>
        <taxon>Pseudomonadati</taxon>
        <taxon>Bacteroidota</taxon>
        <taxon>Flavobacteriia</taxon>
        <taxon>Flavobacteriales</taxon>
        <taxon>Weeksellaceae</taxon>
        <taxon>Chryseobacterium group</taxon>
        <taxon>Chryseobacterium</taxon>
    </lineage>
</organism>
<evidence type="ECO:0008006" key="3">
    <source>
        <dbReference type="Google" id="ProtNLM"/>
    </source>
</evidence>
<protein>
    <recommendedName>
        <fullName evidence="3">TonB C-terminal domain-containing protein</fullName>
    </recommendedName>
</protein>
<dbReference type="RefSeq" id="WP_130914630.1">
    <property type="nucleotide sequence ID" value="NZ_LR215974.1"/>
</dbReference>
<dbReference type="Proteomes" id="UP000290013">
    <property type="component" value="Chromosome"/>
</dbReference>